<dbReference type="PANTHER" id="PTHR43649:SF17">
    <property type="entry name" value="ABC TRANSPORTER SOLUTE BINDING PROTEIN-SUGAR TRANSPORT"/>
    <property type="match status" value="1"/>
</dbReference>
<dbReference type="InterPro" id="IPR022627">
    <property type="entry name" value="DUF3502"/>
</dbReference>
<organism evidence="3">
    <name type="scientific">Paenibacillus sp. BIHB 4019</name>
    <dbReference type="NCBI Taxonomy" id="1870819"/>
    <lineage>
        <taxon>Bacteria</taxon>
        <taxon>Bacillati</taxon>
        <taxon>Bacillota</taxon>
        <taxon>Bacilli</taxon>
        <taxon>Bacillales</taxon>
        <taxon>Paenibacillaceae</taxon>
        <taxon>Paenibacillus</taxon>
    </lineage>
</organism>
<dbReference type="AlphaFoldDB" id="A0A1B2DR46"/>
<dbReference type="PANTHER" id="PTHR43649">
    <property type="entry name" value="ARABINOSE-BINDING PROTEIN-RELATED"/>
    <property type="match status" value="1"/>
</dbReference>
<evidence type="ECO:0000313" key="3">
    <source>
        <dbReference type="EMBL" id="ANY70203.1"/>
    </source>
</evidence>
<dbReference type="Gene3D" id="3.40.190.10">
    <property type="entry name" value="Periplasmic binding protein-like II"/>
    <property type="match status" value="2"/>
</dbReference>
<gene>
    <name evidence="3" type="ORF">BBD42_29630</name>
</gene>
<evidence type="ECO:0000259" key="2">
    <source>
        <dbReference type="Pfam" id="PF12010"/>
    </source>
</evidence>
<dbReference type="Pfam" id="PF12010">
    <property type="entry name" value="DUF3502"/>
    <property type="match status" value="1"/>
</dbReference>
<keyword evidence="1" id="KW-0732">Signal</keyword>
<dbReference type="PROSITE" id="PS51257">
    <property type="entry name" value="PROKAR_LIPOPROTEIN"/>
    <property type="match status" value="1"/>
</dbReference>
<dbReference type="InterPro" id="IPR050490">
    <property type="entry name" value="Bact_solute-bd_prot1"/>
</dbReference>
<dbReference type="SUPFAM" id="SSF53850">
    <property type="entry name" value="Periplasmic binding protein-like II"/>
    <property type="match status" value="1"/>
</dbReference>
<feature type="chain" id="PRO_5038697335" description="DUF3502 domain-containing protein" evidence="1">
    <location>
        <begin position="22"/>
        <end position="501"/>
    </location>
</feature>
<dbReference type="RefSeq" id="WP_099521132.1">
    <property type="nucleotide sequence ID" value="NZ_CP016808.1"/>
</dbReference>
<sequence>MKKQTSFLVSILLGISLLVSACGNNTDNTATGSGKGSVDSDKKTVELTMAYLNLGNAADVQLVEDEINKITSVKINTTVHLMPIDIAAWQQQTNLLLAGNEKLDLIVSSSFFGYSSQVAKGQLIALDELLEKNGPDIQKVMEPELYNSTRINGKNYGVPSLKDSAQDFGMVMRKDLIDKYNIDLTAVKTWDDLEEKVLKVIKENEPEIVPLAASQSSTPAYSIYMPLVDHLGDRLGVISFDDQELKVQNLYEMDLYRDTINRVRDWYKAGYILKDAATTQETPPNMVKANKALGYLSNMKPEFEKQESKLTGYEMVGVRLSDVVMHSNAGNGWMMSIARNSEQPERSMEFMNLLYTDAEIMNLLTLGIEGTHYVKNEDGTVRVPDGVTETGYLFNQWEIGNNFMTHVWEGTAPDIWEQTKAFNQAAKISPALGFTFDQSPIKTEVAAVTNVENQYRVGFETGTLDPAMLEQFIKALKAAGIDKIIAEKQKQLDEWAAANGK</sequence>
<feature type="signal peptide" evidence="1">
    <location>
        <begin position="1"/>
        <end position="21"/>
    </location>
</feature>
<dbReference type="EMBL" id="CP016808">
    <property type="protein sequence ID" value="ANY70203.1"/>
    <property type="molecule type" value="Genomic_DNA"/>
</dbReference>
<proteinExistence type="predicted"/>
<dbReference type="Pfam" id="PF01547">
    <property type="entry name" value="SBP_bac_1"/>
    <property type="match status" value="1"/>
</dbReference>
<protein>
    <recommendedName>
        <fullName evidence="2">DUF3502 domain-containing protein</fullName>
    </recommendedName>
</protein>
<name>A0A1B2DR46_9BACL</name>
<evidence type="ECO:0000256" key="1">
    <source>
        <dbReference type="SAM" id="SignalP"/>
    </source>
</evidence>
<reference evidence="3" key="1">
    <citation type="submission" date="2016-08" db="EMBL/GenBank/DDBJ databases">
        <title>Complete Genome Seqeunce of Paenibacillus sp. BIHB 4019 from tea rhizoplane.</title>
        <authorList>
            <person name="Thakur R."/>
            <person name="Swarnkar M.K."/>
            <person name="Gulati A."/>
        </authorList>
    </citation>
    <scope>NUCLEOTIDE SEQUENCE [LARGE SCALE GENOMIC DNA]</scope>
    <source>
        <strain evidence="3">BIHB4019</strain>
    </source>
</reference>
<feature type="domain" description="DUF3502" evidence="2">
    <location>
        <begin position="430"/>
        <end position="497"/>
    </location>
</feature>
<accession>A0A1B2DR46</accession>
<dbReference type="InterPro" id="IPR006059">
    <property type="entry name" value="SBP"/>
</dbReference>